<evidence type="ECO:0000256" key="1">
    <source>
        <dbReference type="ARBA" id="ARBA00022679"/>
    </source>
</evidence>
<dbReference type="PANTHER" id="PTHR43095">
    <property type="entry name" value="SUGAR KINASE"/>
    <property type="match status" value="1"/>
</dbReference>
<dbReference type="PIRSF" id="PIRSF000538">
    <property type="entry name" value="GlpK"/>
    <property type="match status" value="1"/>
</dbReference>
<evidence type="ECO:0000313" key="6">
    <source>
        <dbReference type="EMBL" id="ELY56051.1"/>
    </source>
</evidence>
<dbReference type="PROSITE" id="PS00445">
    <property type="entry name" value="FGGY_KINASES_2"/>
    <property type="match status" value="1"/>
</dbReference>
<name>L9X3M8_9EURY</name>
<dbReference type="InterPro" id="IPR018484">
    <property type="entry name" value="FGGY_N"/>
</dbReference>
<organism evidence="6 7">
    <name type="scientific">Natronococcus amylolyticus DSM 10524</name>
    <dbReference type="NCBI Taxonomy" id="1227497"/>
    <lineage>
        <taxon>Archaea</taxon>
        <taxon>Methanobacteriati</taxon>
        <taxon>Methanobacteriota</taxon>
        <taxon>Stenosarchaea group</taxon>
        <taxon>Halobacteria</taxon>
        <taxon>Halobacteriales</taxon>
        <taxon>Natrialbaceae</taxon>
        <taxon>Natronococcus</taxon>
    </lineage>
</organism>
<keyword evidence="1 3" id="KW-0808">Transferase</keyword>
<dbReference type="eggNOG" id="arCOG00025">
    <property type="taxonomic scope" value="Archaea"/>
</dbReference>
<keyword evidence="7" id="KW-1185">Reference proteome</keyword>
<dbReference type="Proteomes" id="UP000011688">
    <property type="component" value="Unassembled WGS sequence"/>
</dbReference>
<protein>
    <submittedName>
        <fullName evidence="6">Sugar kinase</fullName>
    </submittedName>
</protein>
<sequence length="494" mass="52202">MKALVGIDAGTTAITAVAYDTSGSALATATETQSVDRPDTGQAELGMGTVWDRTREAIARVVARLDEHVEIAGVGIAGQGDGCWLIDTSGKPVRNAVLWSDSRAAPILENWTADGTMDALVETCGSPVYPGMCLPILTWLAEHEPKTLDRAATAFSCKDWLSYNLTGTRVTDYTEATVPFLDRETGEFEPAVFERAGIPEQSDLIPDVRTGTDVIGTVTSDAASETGLPEGTPVVAGTIDVVASAVGAGAVAPGDGAVSLGTSLFAQTITEGPGADDRGIGMAFGIDDRWTTAIGSNAGTPSLEWVCEELLEKEGIEALEPIAAAAAAGSEGVLFLPYLSTTGERGPFTDPNARAGFLGLTPEHTQAHVVRSVYEGLSLAVRDCIEHLPATPTRVYVTGGGTRSAFWCDLLADCLGIELLVPEAEYPAAKGAATLLAVGLGVEPSLEQAGSRLGETERRYEPDEDIAETYDELYEHYRRTRHDMQPIWERQAKL</sequence>
<proteinExistence type="inferred from homology"/>
<dbReference type="Pfam" id="PF02782">
    <property type="entry name" value="FGGY_C"/>
    <property type="match status" value="1"/>
</dbReference>
<dbReference type="InterPro" id="IPR000577">
    <property type="entry name" value="Carb_kinase_FGGY"/>
</dbReference>
<dbReference type="Pfam" id="PF00370">
    <property type="entry name" value="FGGY_N"/>
    <property type="match status" value="1"/>
</dbReference>
<dbReference type="GO" id="GO:0016773">
    <property type="term" value="F:phosphotransferase activity, alcohol group as acceptor"/>
    <property type="evidence" value="ECO:0007669"/>
    <property type="project" value="InterPro"/>
</dbReference>
<dbReference type="GO" id="GO:0016301">
    <property type="term" value="F:kinase activity"/>
    <property type="evidence" value="ECO:0007669"/>
    <property type="project" value="UniProtKB-KW"/>
</dbReference>
<keyword evidence="2 3" id="KW-0418">Kinase</keyword>
<dbReference type="STRING" id="1227497.C491_13917"/>
<comment type="caution">
    <text evidence="6">The sequence shown here is derived from an EMBL/GenBank/DDBJ whole genome shotgun (WGS) entry which is preliminary data.</text>
</comment>
<evidence type="ECO:0000259" key="5">
    <source>
        <dbReference type="Pfam" id="PF02782"/>
    </source>
</evidence>
<feature type="domain" description="Carbohydrate kinase FGGY N-terminal" evidence="4">
    <location>
        <begin position="5"/>
        <end position="247"/>
    </location>
</feature>
<dbReference type="RefSeq" id="WP_005557255.1">
    <property type="nucleotide sequence ID" value="NZ_AOIB01000028.1"/>
</dbReference>
<dbReference type="InterPro" id="IPR018483">
    <property type="entry name" value="Carb_kinase_FGGY_CS"/>
</dbReference>
<dbReference type="PANTHER" id="PTHR43095:SF5">
    <property type="entry name" value="XYLULOSE KINASE"/>
    <property type="match status" value="1"/>
</dbReference>
<evidence type="ECO:0000313" key="7">
    <source>
        <dbReference type="Proteomes" id="UP000011688"/>
    </source>
</evidence>
<dbReference type="GO" id="GO:0005975">
    <property type="term" value="P:carbohydrate metabolic process"/>
    <property type="evidence" value="ECO:0007669"/>
    <property type="project" value="InterPro"/>
</dbReference>
<dbReference type="Gene3D" id="3.30.420.40">
    <property type="match status" value="2"/>
</dbReference>
<dbReference type="AlphaFoldDB" id="L9X3M8"/>
<reference evidence="6 7" key="1">
    <citation type="journal article" date="2014" name="PLoS Genet.">
        <title>Phylogenetically driven sequencing of extremely halophilic archaea reveals strategies for static and dynamic osmo-response.</title>
        <authorList>
            <person name="Becker E.A."/>
            <person name="Seitzer P.M."/>
            <person name="Tritt A."/>
            <person name="Larsen D."/>
            <person name="Krusor M."/>
            <person name="Yao A.I."/>
            <person name="Wu D."/>
            <person name="Madern D."/>
            <person name="Eisen J.A."/>
            <person name="Darling A.E."/>
            <person name="Facciotti M.T."/>
        </authorList>
    </citation>
    <scope>NUCLEOTIDE SEQUENCE [LARGE SCALE GENOMIC DNA]</scope>
    <source>
        <strain evidence="6 7">DSM 10524</strain>
    </source>
</reference>
<dbReference type="OrthoDB" id="26592at2157"/>
<accession>L9X3M8</accession>
<evidence type="ECO:0000256" key="2">
    <source>
        <dbReference type="ARBA" id="ARBA00022777"/>
    </source>
</evidence>
<dbReference type="SUPFAM" id="SSF53067">
    <property type="entry name" value="Actin-like ATPase domain"/>
    <property type="match status" value="2"/>
</dbReference>
<comment type="similarity">
    <text evidence="3">Belongs to the FGGY kinase family.</text>
</comment>
<feature type="domain" description="Carbohydrate kinase FGGY C-terminal" evidence="5">
    <location>
        <begin position="257"/>
        <end position="439"/>
    </location>
</feature>
<evidence type="ECO:0000259" key="4">
    <source>
        <dbReference type="Pfam" id="PF00370"/>
    </source>
</evidence>
<dbReference type="InterPro" id="IPR050406">
    <property type="entry name" value="FGGY_Carb_Kinase"/>
</dbReference>
<evidence type="ECO:0000256" key="3">
    <source>
        <dbReference type="RuleBase" id="RU003733"/>
    </source>
</evidence>
<gene>
    <name evidence="6" type="ORF">C491_13917</name>
</gene>
<dbReference type="InterPro" id="IPR043129">
    <property type="entry name" value="ATPase_NBD"/>
</dbReference>
<dbReference type="InterPro" id="IPR018485">
    <property type="entry name" value="FGGY_C"/>
</dbReference>
<dbReference type="EMBL" id="AOIB01000028">
    <property type="protein sequence ID" value="ELY56051.1"/>
    <property type="molecule type" value="Genomic_DNA"/>
</dbReference>